<evidence type="ECO:0000313" key="3">
    <source>
        <dbReference type="EMBL" id="AAV31939.1"/>
    </source>
</evidence>
<protein>
    <submittedName>
        <fullName evidence="3">Glycoprotein</fullName>
    </submittedName>
</protein>
<feature type="transmembrane region" description="Helical" evidence="2">
    <location>
        <begin position="352"/>
        <end position="375"/>
    </location>
</feature>
<organism evidence="3">
    <name type="scientific">Equid alphaherpesvirus 1</name>
    <name type="common">Equine herpesvirus 1</name>
    <dbReference type="NCBI Taxonomy" id="10326"/>
    <lineage>
        <taxon>Viruses</taxon>
        <taxon>Duplodnaviria</taxon>
        <taxon>Heunggongvirae</taxon>
        <taxon>Peploviricota</taxon>
        <taxon>Herviviricetes</taxon>
        <taxon>Herpesvirales</taxon>
        <taxon>Orthoherpesviridae</taxon>
        <taxon>Alphaherpesvirinae</taxon>
        <taxon>Varicellovirus</taxon>
        <taxon>Varicellovirus equidalpha1</taxon>
    </lineage>
</organism>
<keyword evidence="2" id="KW-0812">Transmembrane</keyword>
<sequence>MGFIYARKLLLCMAVSIYAIGSTTTTETTTSSSSTSGSGQSTSSGTTNSSSSPTTSPPTTSSSPPTSTHTSSPSTANAQKHAGHHRGRAGGRRGSPQGGSHTTPHPDRLTPSPDDTYDDDTNHPNGRNNSIEIVPQLPPDRPIIELGVATLRKNFMEASCTVETNSDLAIFWKIGNASVDAFNRGTTHTRLMRNGVPVYALVSTLRVPWLNVIPLTKITCAACPTNLVAGDGVDLNSCTTKSTTIPCPGQQRTHIFFSAKGDRAVCITSELVSQPTITWSVGSDRLRNDGFSQTWYGIQPGVCGILRSEVRIHRTTWRFGSTSKDYLCEVSASDSKTSDYKVLPNAHSTSNFALVAATTLTVTILCLLCCLYCMLTRPRASVY</sequence>
<keyword evidence="2" id="KW-1133">Transmembrane helix</keyword>
<dbReference type="InterPro" id="IPR010278">
    <property type="entry name" value="Varicellovirus_Gp2_glycop"/>
</dbReference>
<keyword evidence="2" id="KW-0472">Membrane</keyword>
<dbReference type="GO" id="GO:0016020">
    <property type="term" value="C:membrane"/>
    <property type="evidence" value="ECO:0007669"/>
    <property type="project" value="InterPro"/>
</dbReference>
<dbReference type="Pfam" id="PF05955">
    <property type="entry name" value="Herpes_gp2"/>
    <property type="match status" value="1"/>
</dbReference>
<name>Q5UCA7_9ALPH</name>
<dbReference type="GO" id="GO:0016032">
    <property type="term" value="P:viral process"/>
    <property type="evidence" value="ECO:0007669"/>
    <property type="project" value="InterPro"/>
</dbReference>
<evidence type="ECO:0000256" key="2">
    <source>
        <dbReference type="SAM" id="Phobius"/>
    </source>
</evidence>
<evidence type="ECO:0000256" key="1">
    <source>
        <dbReference type="SAM" id="MobiDB-lite"/>
    </source>
</evidence>
<feature type="compositionally biased region" description="Low complexity" evidence="1">
    <location>
        <begin position="24"/>
        <end position="75"/>
    </location>
</feature>
<feature type="compositionally biased region" description="Basic residues" evidence="1">
    <location>
        <begin position="81"/>
        <end position="91"/>
    </location>
</feature>
<dbReference type="EMBL" id="AY762536">
    <property type="protein sequence ID" value="AAV31939.1"/>
    <property type="molecule type" value="Genomic_RNA"/>
</dbReference>
<reference evidence="3" key="1">
    <citation type="journal article" date="2005" name="J. Virol.">
        <title>Expression of the full-length form of gp2 of equine herpesvirus 1 (EHV-1) completely restores respiratory virulence to the attenuated EHV-1 strain KyA in CBA mice.</title>
        <authorList>
            <person name="Smith P.M."/>
            <person name="Kahan S.M."/>
            <person name="Rorex C.B."/>
            <person name="von Einem J."/>
            <person name="Osterrieder N."/>
            <person name="O'Callaghan D.J."/>
        </authorList>
    </citation>
    <scope>NUCLEOTIDE SEQUENCE</scope>
    <source>
        <strain evidence="3">KyA</strain>
    </source>
</reference>
<feature type="region of interest" description="Disordered" evidence="1">
    <location>
        <begin position="24"/>
        <end position="136"/>
    </location>
</feature>
<proteinExistence type="predicted"/>
<accession>Q5UCA7</accession>